<feature type="region of interest" description="Disordered" evidence="1">
    <location>
        <begin position="36"/>
        <end position="56"/>
    </location>
</feature>
<protein>
    <submittedName>
        <fullName evidence="2">Uncharacterized protein</fullName>
    </submittedName>
</protein>
<reference evidence="2 3" key="1">
    <citation type="submission" date="2018-04" db="EMBL/GenBank/DDBJ databases">
        <authorList>
            <person name="Vogel A."/>
        </authorList>
    </citation>
    <scope>NUCLEOTIDE SEQUENCE [LARGE SCALE GENOMIC DNA]</scope>
</reference>
<dbReference type="EMBL" id="OOIL02002583">
    <property type="protein sequence ID" value="VFQ83677.1"/>
    <property type="molecule type" value="Genomic_DNA"/>
</dbReference>
<organism evidence="2 3">
    <name type="scientific">Cuscuta campestris</name>
    <dbReference type="NCBI Taxonomy" id="132261"/>
    <lineage>
        <taxon>Eukaryota</taxon>
        <taxon>Viridiplantae</taxon>
        <taxon>Streptophyta</taxon>
        <taxon>Embryophyta</taxon>
        <taxon>Tracheophyta</taxon>
        <taxon>Spermatophyta</taxon>
        <taxon>Magnoliopsida</taxon>
        <taxon>eudicotyledons</taxon>
        <taxon>Gunneridae</taxon>
        <taxon>Pentapetalae</taxon>
        <taxon>asterids</taxon>
        <taxon>lamiids</taxon>
        <taxon>Solanales</taxon>
        <taxon>Convolvulaceae</taxon>
        <taxon>Cuscuteae</taxon>
        <taxon>Cuscuta</taxon>
        <taxon>Cuscuta subgen. Grammica</taxon>
        <taxon>Cuscuta sect. Cleistogrammica</taxon>
    </lineage>
</organism>
<proteinExistence type="predicted"/>
<evidence type="ECO:0000256" key="1">
    <source>
        <dbReference type="SAM" id="MobiDB-lite"/>
    </source>
</evidence>
<keyword evidence="3" id="KW-1185">Reference proteome</keyword>
<gene>
    <name evidence="2" type="ORF">CCAM_LOCUS25453</name>
</gene>
<accession>A0A484M503</accession>
<dbReference type="Proteomes" id="UP000595140">
    <property type="component" value="Unassembled WGS sequence"/>
</dbReference>
<evidence type="ECO:0000313" key="3">
    <source>
        <dbReference type="Proteomes" id="UP000595140"/>
    </source>
</evidence>
<dbReference type="AlphaFoldDB" id="A0A484M503"/>
<sequence>MSSVGLFTLLRYFGESLDGGCFTGAVVSDPRNGGCFTRSEPGRPSVDSSGGETSAARRWRDLGCGEFFVQRAWLGRRRLALTCRCATPPDGGAIYKLGAAFASAVLLCCDPAAATLVSDRKRLHTIRIFT</sequence>
<evidence type="ECO:0000313" key="2">
    <source>
        <dbReference type="EMBL" id="VFQ83677.1"/>
    </source>
</evidence>
<name>A0A484M503_9ASTE</name>